<dbReference type="Gene3D" id="3.90.280.10">
    <property type="entry name" value="PEBP-like"/>
    <property type="match status" value="1"/>
</dbReference>
<evidence type="ECO:0000256" key="2">
    <source>
        <dbReference type="SAM" id="MobiDB-lite"/>
    </source>
</evidence>
<dbReference type="InterPro" id="IPR008914">
    <property type="entry name" value="PEBP"/>
</dbReference>
<evidence type="ECO:0000256" key="1">
    <source>
        <dbReference type="ARBA" id="ARBA00007120"/>
    </source>
</evidence>
<dbReference type="EMBL" id="QFNY01000030">
    <property type="protein sequence ID" value="PZP02641.1"/>
    <property type="molecule type" value="Genomic_DNA"/>
</dbReference>
<proteinExistence type="inferred from homology"/>
<name>A0A2W5B7A8_9CORY</name>
<feature type="region of interest" description="Disordered" evidence="2">
    <location>
        <begin position="52"/>
        <end position="75"/>
    </location>
</feature>
<dbReference type="CDD" id="cd00865">
    <property type="entry name" value="PEBP_bact_arch"/>
    <property type="match status" value="1"/>
</dbReference>
<dbReference type="SUPFAM" id="SSF49777">
    <property type="entry name" value="PEBP-like"/>
    <property type="match status" value="1"/>
</dbReference>
<dbReference type="Proteomes" id="UP000249451">
    <property type="component" value="Unassembled WGS sequence"/>
</dbReference>
<accession>A0A2W5B7A8</accession>
<dbReference type="InterPro" id="IPR036610">
    <property type="entry name" value="PEBP-like_sf"/>
</dbReference>
<organism evidence="3 4">
    <name type="scientific">Corynebacterium urealyticum</name>
    <dbReference type="NCBI Taxonomy" id="43771"/>
    <lineage>
        <taxon>Bacteria</taxon>
        <taxon>Bacillati</taxon>
        <taxon>Actinomycetota</taxon>
        <taxon>Actinomycetes</taxon>
        <taxon>Mycobacteriales</taxon>
        <taxon>Corynebacteriaceae</taxon>
        <taxon>Corynebacterium</taxon>
    </lineage>
</organism>
<protein>
    <submittedName>
        <fullName evidence="3">YbhB/YbcL family Raf kinase inhibitor-like protein</fullName>
    </submittedName>
</protein>
<dbReference type="InterPro" id="IPR005247">
    <property type="entry name" value="YbhB_YbcL/LppC-like"/>
</dbReference>
<dbReference type="AlphaFoldDB" id="A0A2W5B7A8"/>
<sequence length="194" mass="20641">MFGTLNSMTLNPEDASTQASYVDERFPGPDPYAPLADLPKLKVSSETFADGDRLPEAQLGGNDVSPQLSWEPGPEGTESYAVTCFDPDAPTASGFWHWAVFNIPASVTSLPLDAGDEELAGLPKGATALRGDSGSRGYYGAMPPEGHGPHRYLFAVHAVGEKLDISDSATPTVLGFNLQFKALARGILWGWAEN</sequence>
<dbReference type="NCBIfam" id="TIGR00481">
    <property type="entry name" value="YbhB/YbcL family Raf kinase inhibitor-like protein"/>
    <property type="match status" value="1"/>
</dbReference>
<dbReference type="Pfam" id="PF01161">
    <property type="entry name" value="PBP"/>
    <property type="match status" value="1"/>
</dbReference>
<evidence type="ECO:0000313" key="4">
    <source>
        <dbReference type="Proteomes" id="UP000249451"/>
    </source>
</evidence>
<evidence type="ECO:0000313" key="3">
    <source>
        <dbReference type="EMBL" id="PZP02641.1"/>
    </source>
</evidence>
<reference evidence="3 4" key="1">
    <citation type="submission" date="2017-11" db="EMBL/GenBank/DDBJ databases">
        <title>Infants hospitalized years apart are colonized by the same room-sourced microbial strains.</title>
        <authorList>
            <person name="Brooks B."/>
            <person name="Olm M.R."/>
            <person name="Firek B.A."/>
            <person name="Baker R."/>
            <person name="Thomas B.C."/>
            <person name="Morowitz M.J."/>
            <person name="Banfield J.F."/>
        </authorList>
    </citation>
    <scope>NUCLEOTIDE SEQUENCE [LARGE SCALE GENOMIC DNA]</scope>
    <source>
        <strain evidence="3">S2_012_000_R3_87</strain>
    </source>
</reference>
<gene>
    <name evidence="3" type="ORF">DI609_02160</name>
</gene>
<comment type="similarity">
    <text evidence="1">Belongs to the UPF0098 family.</text>
</comment>
<comment type="caution">
    <text evidence="3">The sequence shown here is derived from an EMBL/GenBank/DDBJ whole genome shotgun (WGS) entry which is preliminary data.</text>
</comment>
<dbReference type="PANTHER" id="PTHR30289:SF1">
    <property type="entry name" value="PEBP (PHOSPHATIDYLETHANOLAMINE-BINDING PROTEIN) FAMILY PROTEIN"/>
    <property type="match status" value="1"/>
</dbReference>
<dbReference type="PANTHER" id="PTHR30289">
    <property type="entry name" value="UNCHARACTERIZED PROTEIN YBCL-RELATED"/>
    <property type="match status" value="1"/>
</dbReference>